<evidence type="ECO:0000313" key="1">
    <source>
        <dbReference type="EMBL" id="RHF75024.1"/>
    </source>
</evidence>
<name>A0A414Q2I4_FUSMR</name>
<dbReference type="NCBIfam" id="TIGR01644">
    <property type="entry name" value="phage_P2_V"/>
    <property type="match status" value="1"/>
</dbReference>
<proteinExistence type="predicted"/>
<dbReference type="InterPro" id="IPR044033">
    <property type="entry name" value="GpV-like_apex"/>
</dbReference>
<comment type="caution">
    <text evidence="1">The sequence shown here is derived from an EMBL/GenBank/DDBJ whole genome shotgun (WGS) entry which is preliminary data.</text>
</comment>
<dbReference type="InterPro" id="IPR037026">
    <property type="entry name" value="Vgr_OB-fold_dom_sf"/>
</dbReference>
<dbReference type="GeneID" id="62763327"/>
<gene>
    <name evidence="1" type="ORF">DW663_01135</name>
</gene>
<organism evidence="1 2">
    <name type="scientific">Fusobacterium mortiferum</name>
    <dbReference type="NCBI Taxonomy" id="850"/>
    <lineage>
        <taxon>Bacteria</taxon>
        <taxon>Fusobacteriati</taxon>
        <taxon>Fusobacteriota</taxon>
        <taxon>Fusobacteriia</taxon>
        <taxon>Fusobacteriales</taxon>
        <taxon>Fusobacteriaceae</taxon>
        <taxon>Fusobacterium</taxon>
    </lineage>
</organism>
<accession>A0A414Q2I4</accession>
<sequence>MNEIRYGTVSHVFHDEGRVKVEFEDLNISSAILTVFQGRNQGVKQYSMPKINEKGLCLIATTGNSGYYLGSGYNIQDPVMKEAGEGKYITLYPDGTKLIFDENTSKLYIDCKKNIEIICPQISITGDISIKGNIIVEGGMTTTEDVKAAGVSLINHKTTGVKAGGEISGPPQK</sequence>
<dbReference type="Gene3D" id="2.40.50.230">
    <property type="entry name" value="Gp5 N-terminal domain"/>
    <property type="match status" value="1"/>
</dbReference>
<dbReference type="AlphaFoldDB" id="A0A414Q2I4"/>
<reference evidence="1 2" key="1">
    <citation type="submission" date="2018-08" db="EMBL/GenBank/DDBJ databases">
        <title>A genome reference for cultivated species of the human gut microbiota.</title>
        <authorList>
            <person name="Zou Y."/>
            <person name="Xue W."/>
            <person name="Luo G."/>
        </authorList>
    </citation>
    <scope>NUCLEOTIDE SEQUENCE [LARGE SCALE GENOMIC DNA]</scope>
    <source>
        <strain evidence="1 2">AM25-1</strain>
    </source>
</reference>
<dbReference type="RefSeq" id="WP_005884538.1">
    <property type="nucleotide sequence ID" value="NZ_CABMMQ010000001.1"/>
</dbReference>
<dbReference type="InterPro" id="IPR013046">
    <property type="entry name" value="GpV/Gp45"/>
</dbReference>
<dbReference type="Proteomes" id="UP000284676">
    <property type="component" value="Unassembled WGS sequence"/>
</dbReference>
<evidence type="ECO:0000313" key="2">
    <source>
        <dbReference type="Proteomes" id="UP000284676"/>
    </source>
</evidence>
<dbReference type="Pfam" id="PF18946">
    <property type="entry name" value="Apex"/>
    <property type="match status" value="1"/>
</dbReference>
<protein>
    <submittedName>
        <fullName evidence="1">Phage baseplate assembly protein V</fullName>
    </submittedName>
</protein>
<dbReference type="EMBL" id="QRHL01000001">
    <property type="protein sequence ID" value="RHF75024.1"/>
    <property type="molecule type" value="Genomic_DNA"/>
</dbReference>